<dbReference type="InterPro" id="IPR029060">
    <property type="entry name" value="PIN-like_dom_sf"/>
</dbReference>
<feature type="domain" description="PIN" evidence="1">
    <location>
        <begin position="2"/>
        <end position="117"/>
    </location>
</feature>
<comment type="caution">
    <text evidence="2">The sequence shown here is derived from an EMBL/GenBank/DDBJ whole genome shotgun (WGS) entry which is preliminary data.</text>
</comment>
<dbReference type="PANTHER" id="PTHR34610:SF4">
    <property type="entry name" value="SLL8027 PROTEIN"/>
    <property type="match status" value="1"/>
</dbReference>
<dbReference type="SUPFAM" id="SSF88723">
    <property type="entry name" value="PIN domain-like"/>
    <property type="match status" value="1"/>
</dbReference>
<dbReference type="InterPro" id="IPR002850">
    <property type="entry name" value="PIN_toxin-like"/>
</dbReference>
<accession>A0A1F5DH28</accession>
<dbReference type="Proteomes" id="UP000178758">
    <property type="component" value="Unassembled WGS sequence"/>
</dbReference>
<evidence type="ECO:0000259" key="1">
    <source>
        <dbReference type="SMART" id="SM00670"/>
    </source>
</evidence>
<organism evidence="2 3">
    <name type="scientific">Candidatus Beckwithbacteria bacterium RBG_13_35_6</name>
    <dbReference type="NCBI Taxonomy" id="1797456"/>
    <lineage>
        <taxon>Bacteria</taxon>
        <taxon>Candidatus Beckwithiibacteriota</taxon>
    </lineage>
</organism>
<proteinExistence type="predicted"/>
<reference evidence="2 3" key="1">
    <citation type="journal article" date="2016" name="Nat. Commun.">
        <title>Thousands of microbial genomes shed light on interconnected biogeochemical processes in an aquifer system.</title>
        <authorList>
            <person name="Anantharaman K."/>
            <person name="Brown C.T."/>
            <person name="Hug L.A."/>
            <person name="Sharon I."/>
            <person name="Castelle C.J."/>
            <person name="Probst A.J."/>
            <person name="Thomas B.C."/>
            <person name="Singh A."/>
            <person name="Wilkins M.J."/>
            <person name="Karaoz U."/>
            <person name="Brodie E.L."/>
            <person name="Williams K.H."/>
            <person name="Hubbard S.S."/>
            <person name="Banfield J.F."/>
        </authorList>
    </citation>
    <scope>NUCLEOTIDE SEQUENCE [LARGE SCALE GENOMIC DNA]</scope>
</reference>
<name>A0A1F5DH28_9BACT</name>
<protein>
    <submittedName>
        <fullName evidence="2">Putative toxin-antitoxin system toxin component, PIN family</fullName>
    </submittedName>
</protein>
<dbReference type="PANTHER" id="PTHR34610">
    <property type="entry name" value="SSL7007 PROTEIN"/>
    <property type="match status" value="1"/>
</dbReference>
<dbReference type="AlphaFoldDB" id="A0A1F5DH28"/>
<dbReference type="EMBL" id="MEZJ01000016">
    <property type="protein sequence ID" value="OGD54296.1"/>
    <property type="molecule type" value="Genomic_DNA"/>
</dbReference>
<evidence type="ECO:0000313" key="3">
    <source>
        <dbReference type="Proteomes" id="UP000178758"/>
    </source>
</evidence>
<evidence type="ECO:0000313" key="2">
    <source>
        <dbReference type="EMBL" id="OGD54296.1"/>
    </source>
</evidence>
<dbReference type="SMART" id="SM00670">
    <property type="entry name" value="PINc"/>
    <property type="match status" value="1"/>
</dbReference>
<sequence length="142" mass="15809">MKKVFLDSSVLVAASASLTGASAYILGLCREKKIKGYISIDVINESRKNIFLKLNKKAQKRFIVFKKLANLIIVSPPNKGLIHISAKVINIKDAPILAAAIESKADFLVSLDRKDFLRPKVLEFAKPLKIILPGVFVMKYLR</sequence>
<dbReference type="InterPro" id="IPR002716">
    <property type="entry name" value="PIN_dom"/>
</dbReference>
<gene>
    <name evidence="2" type="ORF">A3J78_01730</name>
</gene>
<dbReference type="Pfam" id="PF13470">
    <property type="entry name" value="PIN_3"/>
    <property type="match status" value="1"/>
</dbReference>
<dbReference type="NCBIfam" id="TIGR00305">
    <property type="entry name" value="putative toxin-antitoxin system toxin component, PIN family"/>
    <property type="match status" value="1"/>
</dbReference>